<feature type="domain" description="Peptidase S53" evidence="10">
    <location>
        <begin position="202"/>
        <end position="626"/>
    </location>
</feature>
<proteinExistence type="predicted"/>
<evidence type="ECO:0000256" key="3">
    <source>
        <dbReference type="ARBA" id="ARBA00022723"/>
    </source>
</evidence>
<feature type="active site" description="Charge relay system" evidence="8">
    <location>
        <position position="280"/>
    </location>
</feature>
<dbReference type="VEuPathDB" id="FungiDB:yc1106_07794"/>
<evidence type="ECO:0000256" key="1">
    <source>
        <dbReference type="ARBA" id="ARBA00004239"/>
    </source>
</evidence>
<feature type="binding site" evidence="8">
    <location>
        <position position="604"/>
    </location>
    <ligand>
        <name>Ca(2+)</name>
        <dbReference type="ChEBI" id="CHEBI:29108"/>
    </ligand>
</feature>
<keyword evidence="2 8" id="KW-0645">Protease</keyword>
<keyword evidence="9" id="KW-0732">Signal</keyword>
<dbReference type="AlphaFoldDB" id="A0A9Q8ZE26"/>
<dbReference type="SMART" id="SM00944">
    <property type="entry name" value="Pro-kuma_activ"/>
    <property type="match status" value="1"/>
</dbReference>
<comment type="cofactor">
    <cofactor evidence="8">
        <name>Ca(2+)</name>
        <dbReference type="ChEBI" id="CHEBI:29108"/>
    </cofactor>
    <text evidence="8">Binds 1 Ca(2+) ion per subunit.</text>
</comment>
<feature type="active site" description="Charge relay system" evidence="8">
    <location>
        <position position="544"/>
    </location>
</feature>
<keyword evidence="3 8" id="KW-0479">Metal-binding</keyword>
<evidence type="ECO:0000256" key="4">
    <source>
        <dbReference type="ARBA" id="ARBA00022801"/>
    </source>
</evidence>
<dbReference type="CDD" id="cd11377">
    <property type="entry name" value="Pro-peptidase_S53"/>
    <property type="match status" value="1"/>
</dbReference>
<dbReference type="CDD" id="cd04056">
    <property type="entry name" value="Peptidases_S53"/>
    <property type="match status" value="1"/>
</dbReference>
<dbReference type="InterPro" id="IPR050819">
    <property type="entry name" value="Tripeptidyl-peptidase_I"/>
</dbReference>
<dbReference type="GO" id="GO:0004252">
    <property type="term" value="F:serine-type endopeptidase activity"/>
    <property type="evidence" value="ECO:0007669"/>
    <property type="project" value="UniProtKB-UniRule"/>
</dbReference>
<dbReference type="InterPro" id="IPR030400">
    <property type="entry name" value="Sedolisin_dom"/>
</dbReference>
<name>A0A9Q8ZE26_CURCL</name>
<feature type="binding site" evidence="8">
    <location>
        <position position="606"/>
    </location>
    <ligand>
        <name>Ca(2+)</name>
        <dbReference type="ChEBI" id="CHEBI:29108"/>
    </ligand>
</feature>
<dbReference type="GO" id="GO:0046872">
    <property type="term" value="F:metal ion binding"/>
    <property type="evidence" value="ECO:0007669"/>
    <property type="project" value="UniProtKB-UniRule"/>
</dbReference>
<keyword evidence="5 8" id="KW-0720">Serine protease</keyword>
<comment type="subcellular location">
    <subcellularLocation>
        <location evidence="1">Secreted</location>
        <location evidence="1">Extracellular space</location>
    </subcellularLocation>
</comment>
<evidence type="ECO:0000256" key="6">
    <source>
        <dbReference type="ARBA" id="ARBA00022837"/>
    </source>
</evidence>
<feature type="signal peptide" evidence="9">
    <location>
        <begin position="1"/>
        <end position="15"/>
    </location>
</feature>
<dbReference type="PANTHER" id="PTHR14218">
    <property type="entry name" value="PROTEASE S8 TRIPEPTIDYL PEPTIDASE I CLN2"/>
    <property type="match status" value="1"/>
</dbReference>
<dbReference type="SUPFAM" id="SSF54897">
    <property type="entry name" value="Protease propeptides/inhibitors"/>
    <property type="match status" value="1"/>
</dbReference>
<evidence type="ECO:0000256" key="9">
    <source>
        <dbReference type="SAM" id="SignalP"/>
    </source>
</evidence>
<feature type="active site" description="Charge relay system" evidence="8">
    <location>
        <position position="284"/>
    </location>
</feature>
<dbReference type="GO" id="GO:0006508">
    <property type="term" value="P:proteolysis"/>
    <property type="evidence" value="ECO:0007669"/>
    <property type="project" value="UniProtKB-KW"/>
</dbReference>
<dbReference type="GO" id="GO:0005576">
    <property type="term" value="C:extracellular region"/>
    <property type="evidence" value="ECO:0007669"/>
    <property type="project" value="UniProtKB-SubCell"/>
</dbReference>
<dbReference type="InterPro" id="IPR015366">
    <property type="entry name" value="S53_propep"/>
</dbReference>
<dbReference type="PANTHER" id="PTHR14218:SF19">
    <property type="entry name" value="SERINE PROTEASE AORO, PUTATIVE (AFU_ORTHOLOGUE AFUA_6G10250)-RELATED"/>
    <property type="match status" value="1"/>
</dbReference>
<dbReference type="Gene3D" id="3.40.50.200">
    <property type="entry name" value="Peptidase S8/S53 domain"/>
    <property type="match status" value="1"/>
</dbReference>
<dbReference type="EMBL" id="CP089279">
    <property type="protein sequence ID" value="USP80520.1"/>
    <property type="molecule type" value="Genomic_DNA"/>
</dbReference>
<keyword evidence="7" id="KW-0865">Zymogen</keyword>
<keyword evidence="12" id="KW-1185">Reference proteome</keyword>
<evidence type="ECO:0000259" key="10">
    <source>
        <dbReference type="PROSITE" id="PS51695"/>
    </source>
</evidence>
<keyword evidence="6 8" id="KW-0106">Calcium</keyword>
<evidence type="ECO:0000256" key="5">
    <source>
        <dbReference type="ARBA" id="ARBA00022825"/>
    </source>
</evidence>
<dbReference type="SUPFAM" id="SSF52743">
    <property type="entry name" value="Subtilisin-like"/>
    <property type="match status" value="1"/>
</dbReference>
<dbReference type="OrthoDB" id="409122at2759"/>
<feature type="binding site" evidence="8">
    <location>
        <position position="586"/>
    </location>
    <ligand>
        <name>Ca(2+)</name>
        <dbReference type="ChEBI" id="CHEBI:29108"/>
    </ligand>
</feature>
<evidence type="ECO:0000256" key="7">
    <source>
        <dbReference type="ARBA" id="ARBA00023145"/>
    </source>
</evidence>
<dbReference type="GO" id="GO:0008240">
    <property type="term" value="F:tripeptidyl-peptidase activity"/>
    <property type="evidence" value="ECO:0007669"/>
    <property type="project" value="TreeGrafter"/>
</dbReference>
<feature type="binding site" evidence="8">
    <location>
        <position position="585"/>
    </location>
    <ligand>
        <name>Ca(2+)</name>
        <dbReference type="ChEBI" id="CHEBI:29108"/>
    </ligand>
</feature>
<evidence type="ECO:0000313" key="12">
    <source>
        <dbReference type="Proteomes" id="UP001056012"/>
    </source>
</evidence>
<evidence type="ECO:0000256" key="2">
    <source>
        <dbReference type="ARBA" id="ARBA00022670"/>
    </source>
</evidence>
<dbReference type="PROSITE" id="PS51695">
    <property type="entry name" value="SEDOLISIN"/>
    <property type="match status" value="1"/>
</dbReference>
<accession>A0A9Q8ZE26</accession>
<keyword evidence="4 8" id="KW-0378">Hydrolase</keyword>
<feature type="chain" id="PRO_5040204552" evidence="9">
    <location>
        <begin position="16"/>
        <end position="627"/>
    </location>
</feature>
<reference evidence="11" key="1">
    <citation type="submission" date="2021-12" db="EMBL/GenBank/DDBJ databases">
        <title>Curvularia clavata genome.</title>
        <authorList>
            <person name="Cao Y."/>
        </authorList>
    </citation>
    <scope>NUCLEOTIDE SEQUENCE</scope>
    <source>
        <strain evidence="11">Yc1106</strain>
    </source>
</reference>
<gene>
    <name evidence="11" type="ORF">yc1106_07794</name>
</gene>
<evidence type="ECO:0000256" key="8">
    <source>
        <dbReference type="PROSITE-ProRule" id="PRU01032"/>
    </source>
</evidence>
<organism evidence="11 12">
    <name type="scientific">Curvularia clavata</name>
    <dbReference type="NCBI Taxonomy" id="95742"/>
    <lineage>
        <taxon>Eukaryota</taxon>
        <taxon>Fungi</taxon>
        <taxon>Dikarya</taxon>
        <taxon>Ascomycota</taxon>
        <taxon>Pezizomycotina</taxon>
        <taxon>Dothideomycetes</taxon>
        <taxon>Pleosporomycetidae</taxon>
        <taxon>Pleosporales</taxon>
        <taxon>Pleosporineae</taxon>
        <taxon>Pleosporaceae</taxon>
        <taxon>Curvularia</taxon>
    </lineage>
</organism>
<dbReference type="Pfam" id="PF09286">
    <property type="entry name" value="Pro-kuma_activ"/>
    <property type="match status" value="1"/>
</dbReference>
<dbReference type="InterPro" id="IPR036852">
    <property type="entry name" value="Peptidase_S8/S53_dom_sf"/>
</dbReference>
<evidence type="ECO:0000313" key="11">
    <source>
        <dbReference type="EMBL" id="USP80520.1"/>
    </source>
</evidence>
<protein>
    <submittedName>
        <fullName evidence="11">Peptidase s8 subtilisin kexin sedolisin</fullName>
    </submittedName>
</protein>
<sequence length="627" mass="68541">MRVLTWLLCSLGVFATTPPSTHTVHEKRDGPADAWTKQSRAQKDVILPIRVALKQQNLDNGERFLLDISDPDSPNFAEKIANTFAPSKESTDITLEWLQVSGINIKRISYSAGRNWIEFSATIAEAERLFDARYYIFKNTFSGDFRIACDEYGLPQHVREHVDFVMPTIQLDGLRPVGQFGLFKSSPPSYTDLNDLSHCKNMMTINCLRALYGIPTGKYNHTGNQLGIPQWWDYLSAADLKQFHQRFTDPKIPPDVFPEVINIGGEDANDTAAPTAGRSESALDVQTAYSIIWPQQVRLYQVGDSASMDQTGSFNVFLDALDASYCTYQGGNQPYTDPSYPSPKDGGYVGPLQCGGAPMSNVLSISYGLVEGGLPRFYQERQCHEWMKLALQGVSVIFASGDNGVANRQDVCLDAEHGHVDAEGTRFAPSFPQSCPYASGFSYLILVTVVGGTTLRDGSISGGEKAVADSMYGMSYYSGGGFSDVFARPPWQASAVSKYLSEHAPAYGKSVFNSSGRAYPDVAAIGLNMPIVLQGNDATEGGTSVAAPIFASIITLLNEERLEAGKKPIGFLNPIIYKYPDMFNDITEGKNPGCGTEGFAASTGWDAVTGHGTPRYEKMREVFLRLG</sequence>
<dbReference type="Proteomes" id="UP001056012">
    <property type="component" value="Chromosome 6"/>
</dbReference>